<dbReference type="InterPro" id="IPR036961">
    <property type="entry name" value="Kinesin_motor_dom_sf"/>
</dbReference>
<evidence type="ECO:0000313" key="3">
    <source>
        <dbReference type="EMBL" id="CAI9965894.1"/>
    </source>
</evidence>
<sequence length="81" mass="9284">MSTENIKVIVRCRPLNKREISFNAQNIITINSNVGQIIVNSLDKTQTQYDNPQEDVKQIFTFDQVFGTQSMNIDLLYSGMI</sequence>
<reference evidence="3" key="1">
    <citation type="submission" date="2023-06" db="EMBL/GenBank/DDBJ databases">
        <authorList>
            <person name="Kurt Z."/>
        </authorList>
    </citation>
    <scope>NUCLEOTIDE SEQUENCE</scope>
</reference>
<dbReference type="AlphaFoldDB" id="A0AA86QTR9"/>
<gene>
    <name evidence="4" type="ORF">HINF_LOCUS51401</name>
    <name evidence="3" type="ORF">HINF_LOCUS53539</name>
</gene>
<comment type="caution">
    <text evidence="1">Lacks conserved residue(s) required for the propagation of feature annotation.</text>
</comment>
<reference evidence="4 5" key="2">
    <citation type="submission" date="2024-07" db="EMBL/GenBank/DDBJ databases">
        <authorList>
            <person name="Akdeniz Z."/>
        </authorList>
    </citation>
    <scope>NUCLEOTIDE SEQUENCE [LARGE SCALE GENOMIC DNA]</scope>
</reference>
<dbReference type="InterPro" id="IPR027417">
    <property type="entry name" value="P-loop_NTPase"/>
</dbReference>
<dbReference type="EMBL" id="CATOUU010000997">
    <property type="protein sequence ID" value="CAI9965894.1"/>
    <property type="molecule type" value="Genomic_DNA"/>
</dbReference>
<dbReference type="GO" id="GO:0005524">
    <property type="term" value="F:ATP binding"/>
    <property type="evidence" value="ECO:0007669"/>
    <property type="project" value="InterPro"/>
</dbReference>
<dbReference type="GO" id="GO:0008017">
    <property type="term" value="F:microtubule binding"/>
    <property type="evidence" value="ECO:0007669"/>
    <property type="project" value="InterPro"/>
</dbReference>
<evidence type="ECO:0000256" key="1">
    <source>
        <dbReference type="PROSITE-ProRule" id="PRU00283"/>
    </source>
</evidence>
<organism evidence="3">
    <name type="scientific">Hexamita inflata</name>
    <dbReference type="NCBI Taxonomy" id="28002"/>
    <lineage>
        <taxon>Eukaryota</taxon>
        <taxon>Metamonada</taxon>
        <taxon>Diplomonadida</taxon>
        <taxon>Hexamitidae</taxon>
        <taxon>Hexamitinae</taxon>
        <taxon>Hexamita</taxon>
    </lineage>
</organism>
<dbReference type="Proteomes" id="UP001642409">
    <property type="component" value="Unassembled WGS sequence"/>
</dbReference>
<proteinExistence type="inferred from homology"/>
<dbReference type="Gene3D" id="3.40.850.10">
    <property type="entry name" value="Kinesin motor domain"/>
    <property type="match status" value="1"/>
</dbReference>
<evidence type="ECO:0000259" key="2">
    <source>
        <dbReference type="PROSITE" id="PS50067"/>
    </source>
</evidence>
<evidence type="ECO:0000313" key="5">
    <source>
        <dbReference type="Proteomes" id="UP001642409"/>
    </source>
</evidence>
<dbReference type="PROSITE" id="PS50067">
    <property type="entry name" value="KINESIN_MOTOR_2"/>
    <property type="match status" value="1"/>
</dbReference>
<dbReference type="EMBL" id="CAXDID020000251">
    <property type="protein sequence ID" value="CAL6064536.1"/>
    <property type="molecule type" value="Genomic_DNA"/>
</dbReference>
<dbReference type="GO" id="GO:0007018">
    <property type="term" value="P:microtubule-based movement"/>
    <property type="evidence" value="ECO:0007669"/>
    <property type="project" value="InterPro"/>
</dbReference>
<comment type="caution">
    <text evidence="3">The sequence shown here is derived from an EMBL/GenBank/DDBJ whole genome shotgun (WGS) entry which is preliminary data.</text>
</comment>
<dbReference type="GO" id="GO:0003777">
    <property type="term" value="F:microtubule motor activity"/>
    <property type="evidence" value="ECO:0007669"/>
    <property type="project" value="InterPro"/>
</dbReference>
<dbReference type="SUPFAM" id="SSF52540">
    <property type="entry name" value="P-loop containing nucleoside triphosphate hydrolases"/>
    <property type="match status" value="1"/>
</dbReference>
<comment type="similarity">
    <text evidence="1">Belongs to the TRAFAC class myosin-kinesin ATPase superfamily. Kinesin family.</text>
</comment>
<keyword evidence="5" id="KW-1185">Reference proteome</keyword>
<accession>A0AA86QTR9</accession>
<dbReference type="InterPro" id="IPR001752">
    <property type="entry name" value="Kinesin_motor_dom"/>
</dbReference>
<feature type="domain" description="Kinesin motor" evidence="2">
    <location>
        <begin position="5"/>
        <end position="81"/>
    </location>
</feature>
<protein>
    <submittedName>
        <fullName evidence="3">Kinesin-2</fullName>
    </submittedName>
</protein>
<name>A0AA86QTR9_9EUKA</name>
<evidence type="ECO:0000313" key="4">
    <source>
        <dbReference type="EMBL" id="CAL6064536.1"/>
    </source>
</evidence>